<dbReference type="GO" id="GO:0070403">
    <property type="term" value="F:NAD+ binding"/>
    <property type="evidence" value="ECO:0007669"/>
    <property type="project" value="InterPro"/>
</dbReference>
<keyword evidence="9" id="KW-0443">Lipid metabolism</keyword>
<evidence type="ECO:0000313" key="15">
    <source>
        <dbReference type="EMBL" id="KAA9393976.1"/>
    </source>
</evidence>
<keyword evidence="11" id="KW-0511">Multifunctional enzyme</keyword>
<feature type="domain" description="3-hydroxyacyl-CoA dehydrogenase C-terminal" evidence="13">
    <location>
        <begin position="517"/>
        <end position="597"/>
    </location>
</feature>
<dbReference type="Gene3D" id="3.90.226.10">
    <property type="entry name" value="2-enoyl-CoA Hydratase, Chain A, domain 1"/>
    <property type="match status" value="1"/>
</dbReference>
<evidence type="ECO:0000256" key="7">
    <source>
        <dbReference type="ARBA" id="ARBA00023002"/>
    </source>
</evidence>
<dbReference type="Pfam" id="PF00725">
    <property type="entry name" value="3HCDH"/>
    <property type="match status" value="1"/>
</dbReference>
<evidence type="ECO:0000256" key="11">
    <source>
        <dbReference type="ARBA" id="ARBA00023268"/>
    </source>
</evidence>
<evidence type="ECO:0000256" key="5">
    <source>
        <dbReference type="ARBA" id="ARBA00022832"/>
    </source>
</evidence>
<reference evidence="15 16" key="1">
    <citation type="submission" date="2019-05" db="EMBL/GenBank/DDBJ databases">
        <title>Kocuria coralli sp. nov., a novel actinobacterium isolated from coral reef seawater.</title>
        <authorList>
            <person name="Li J."/>
        </authorList>
    </citation>
    <scope>NUCLEOTIDE SEQUENCE [LARGE SCALE GENOMIC DNA]</scope>
    <source>
        <strain evidence="15 16">SCSIO 13007</strain>
    </source>
</reference>
<gene>
    <name evidence="15" type="ORF">FCK90_09980</name>
</gene>
<dbReference type="Pfam" id="PF02737">
    <property type="entry name" value="3HCDH_N"/>
    <property type="match status" value="1"/>
</dbReference>
<dbReference type="GO" id="GO:0004300">
    <property type="term" value="F:enoyl-CoA hydratase activity"/>
    <property type="evidence" value="ECO:0007669"/>
    <property type="project" value="TreeGrafter"/>
</dbReference>
<organism evidence="15 16">
    <name type="scientific">Kocuria coralli</name>
    <dbReference type="NCBI Taxonomy" id="1461025"/>
    <lineage>
        <taxon>Bacteria</taxon>
        <taxon>Bacillati</taxon>
        <taxon>Actinomycetota</taxon>
        <taxon>Actinomycetes</taxon>
        <taxon>Micrococcales</taxon>
        <taxon>Micrococcaceae</taxon>
        <taxon>Kocuria</taxon>
    </lineage>
</organism>
<keyword evidence="10" id="KW-0456">Lyase</keyword>
<evidence type="ECO:0000256" key="8">
    <source>
        <dbReference type="ARBA" id="ARBA00023027"/>
    </source>
</evidence>
<comment type="catalytic activity">
    <reaction evidence="12">
        <text>a (3S)-3-hydroxyacyl-CoA + NAD(+) = a 3-oxoacyl-CoA + NADH + H(+)</text>
        <dbReference type="Rhea" id="RHEA:22432"/>
        <dbReference type="ChEBI" id="CHEBI:15378"/>
        <dbReference type="ChEBI" id="CHEBI:57318"/>
        <dbReference type="ChEBI" id="CHEBI:57540"/>
        <dbReference type="ChEBI" id="CHEBI:57945"/>
        <dbReference type="ChEBI" id="CHEBI:90726"/>
        <dbReference type="EC" id="1.1.1.35"/>
    </reaction>
</comment>
<keyword evidence="8" id="KW-0520">NAD</keyword>
<dbReference type="InterPro" id="IPR006108">
    <property type="entry name" value="3HC_DH_C"/>
</dbReference>
<keyword evidence="5" id="KW-0276">Fatty acid metabolism</keyword>
<protein>
    <submittedName>
        <fullName evidence="15">Fatty oxidation complex subunit alpha</fullName>
    </submittedName>
</protein>
<proteinExistence type="inferred from homology"/>
<dbReference type="SUPFAM" id="SSF48179">
    <property type="entry name" value="6-phosphogluconate dehydrogenase C-terminal domain-like"/>
    <property type="match status" value="2"/>
</dbReference>
<evidence type="ECO:0000259" key="14">
    <source>
        <dbReference type="Pfam" id="PF02737"/>
    </source>
</evidence>
<dbReference type="InterPro" id="IPR036291">
    <property type="entry name" value="NAD(P)-bd_dom_sf"/>
</dbReference>
<evidence type="ECO:0000256" key="3">
    <source>
        <dbReference type="ARBA" id="ARBA00007005"/>
    </source>
</evidence>
<dbReference type="InterPro" id="IPR029045">
    <property type="entry name" value="ClpP/crotonase-like_dom_sf"/>
</dbReference>
<evidence type="ECO:0000256" key="10">
    <source>
        <dbReference type="ARBA" id="ARBA00023239"/>
    </source>
</evidence>
<dbReference type="CDD" id="cd06558">
    <property type="entry name" value="crotonase-like"/>
    <property type="match status" value="1"/>
</dbReference>
<evidence type="ECO:0000259" key="13">
    <source>
        <dbReference type="Pfam" id="PF00725"/>
    </source>
</evidence>
<dbReference type="Pfam" id="PF00378">
    <property type="entry name" value="ECH_1"/>
    <property type="match status" value="1"/>
</dbReference>
<comment type="pathway">
    <text evidence="1">Lipid metabolism; fatty acid beta-oxidation.</text>
</comment>
<accession>A0A5J5KYU1</accession>
<keyword evidence="16" id="KW-1185">Reference proteome</keyword>
<dbReference type="RefSeq" id="WP_158034156.1">
    <property type="nucleotide sequence ID" value="NZ_ML708619.1"/>
</dbReference>
<keyword evidence="7" id="KW-0560">Oxidoreductase</keyword>
<comment type="similarity">
    <text evidence="3">In the central section; belongs to the 3-hydroxyacyl-CoA dehydrogenase family.</text>
</comment>
<dbReference type="PANTHER" id="PTHR43612:SF3">
    <property type="entry name" value="TRIFUNCTIONAL ENZYME SUBUNIT ALPHA, MITOCHONDRIAL"/>
    <property type="match status" value="1"/>
</dbReference>
<dbReference type="SUPFAM" id="SSF52096">
    <property type="entry name" value="ClpP/crotonase"/>
    <property type="match status" value="1"/>
</dbReference>
<dbReference type="Gene3D" id="3.40.50.720">
    <property type="entry name" value="NAD(P)-binding Rossmann-like Domain"/>
    <property type="match status" value="1"/>
</dbReference>
<comment type="pathway">
    <text evidence="2">Lipid metabolism; butanoate metabolism.</text>
</comment>
<evidence type="ECO:0000256" key="12">
    <source>
        <dbReference type="ARBA" id="ARBA00049556"/>
    </source>
</evidence>
<dbReference type="InterPro" id="IPR006176">
    <property type="entry name" value="3-OHacyl-CoA_DH_NAD-bd"/>
</dbReference>
<evidence type="ECO:0000256" key="6">
    <source>
        <dbReference type="ARBA" id="ARBA00022963"/>
    </source>
</evidence>
<comment type="similarity">
    <text evidence="4">Belongs to the 3-hydroxyacyl-CoA dehydrogenase family.</text>
</comment>
<dbReference type="GO" id="GO:0006635">
    <property type="term" value="P:fatty acid beta-oxidation"/>
    <property type="evidence" value="ECO:0007669"/>
    <property type="project" value="UniProtKB-UniPathway"/>
</dbReference>
<sequence length="712" mass="75641">MSTHAAQFPSTVAISVERHVLPGRHRPVAVVSLDSTPSGGLILWSSAALRQLGDTLRDIDQAAVEAIVVIGNERSFGAGANLDEIAHGQESGDPRAYIAAGHEVFGLLAEARVPTFSVITGQALGGGLELALHTGYRIGNAKGGPLGLPECRLGFFPGWGGVHLLPHLVGPEAAIDAITFDSMRGRHLRPVQAAEIGLLDAVLEEGPQSEGWAAAWQAAVVEVLDALGGEQPRRPGESRQTPESLARWRAAVGAAREKADRLWHGAAPAPLAALDLIEAAATESRVENGAQAVSSFQDLVTGDIARTSLRTFRSVDSRARKAPDRPAVAGRRIEKVAVVGAGLMARQLAALFARSLRVPVVLTDIDRQRLDEGVQWVADRFASQAERGALEPSAARQLAALVTGATGDGDLADVDFLIEATPEDLEIKKAVLSHWAGVVGEGTVLATNTSSLSVTEMSRVIAHPGRFLGFHVFNPVDATPLLEIITTSATDDIALATAFDLASSMRRTAVRVADAPGFVVNRILLRMFDPILQALDAGMDPREADHALDSLGLPMTPLQLLDFVGPAVLSHVGQRMHAAYPDRFHVSPWMTAVADAGLTHVLPRRGDESETYLEGRAESLRLAVREAGGEDGEERSRSVSATEGVPELKRRVEDALAQEIGLMLDDGVIAQPEDVDVCMVLGANWPLYLGGITPYLDRVGASERVLGRRFGA</sequence>
<dbReference type="EMBL" id="SZWF01000013">
    <property type="protein sequence ID" value="KAA9393976.1"/>
    <property type="molecule type" value="Genomic_DNA"/>
</dbReference>
<dbReference type="FunFam" id="3.40.50.720:FF:000009">
    <property type="entry name" value="Fatty oxidation complex, alpha subunit"/>
    <property type="match status" value="1"/>
</dbReference>
<dbReference type="OrthoDB" id="9771883at2"/>
<dbReference type="InterPro" id="IPR008927">
    <property type="entry name" value="6-PGluconate_DH-like_C_sf"/>
</dbReference>
<dbReference type="InterPro" id="IPR050136">
    <property type="entry name" value="FA_oxidation_alpha_subunit"/>
</dbReference>
<feature type="domain" description="3-hydroxyacyl-CoA dehydrogenase NAD binding" evidence="14">
    <location>
        <begin position="335"/>
        <end position="514"/>
    </location>
</feature>
<comment type="caution">
    <text evidence="15">The sequence shown here is derived from an EMBL/GenBank/DDBJ whole genome shotgun (WGS) entry which is preliminary data.</text>
</comment>
<dbReference type="GO" id="GO:0016509">
    <property type="term" value="F:long-chain (3S)-3-hydroxyacyl-CoA dehydrogenase (NAD+) activity"/>
    <property type="evidence" value="ECO:0007669"/>
    <property type="project" value="TreeGrafter"/>
</dbReference>
<dbReference type="UniPathway" id="UPA00659"/>
<dbReference type="InterPro" id="IPR001753">
    <property type="entry name" value="Enoyl-CoA_hydra/iso"/>
</dbReference>
<dbReference type="SUPFAM" id="SSF51735">
    <property type="entry name" value="NAD(P)-binding Rossmann-fold domains"/>
    <property type="match status" value="1"/>
</dbReference>
<name>A0A5J5KYU1_9MICC</name>
<evidence type="ECO:0000313" key="16">
    <source>
        <dbReference type="Proteomes" id="UP000325957"/>
    </source>
</evidence>
<evidence type="ECO:0000256" key="1">
    <source>
        <dbReference type="ARBA" id="ARBA00005005"/>
    </source>
</evidence>
<keyword evidence="6" id="KW-0442">Lipid degradation</keyword>
<dbReference type="PANTHER" id="PTHR43612">
    <property type="entry name" value="TRIFUNCTIONAL ENZYME SUBUNIT ALPHA"/>
    <property type="match status" value="1"/>
</dbReference>
<dbReference type="Proteomes" id="UP000325957">
    <property type="component" value="Unassembled WGS sequence"/>
</dbReference>
<dbReference type="AlphaFoldDB" id="A0A5J5KYU1"/>
<evidence type="ECO:0000256" key="9">
    <source>
        <dbReference type="ARBA" id="ARBA00023098"/>
    </source>
</evidence>
<evidence type="ECO:0000256" key="4">
    <source>
        <dbReference type="ARBA" id="ARBA00009463"/>
    </source>
</evidence>
<evidence type="ECO:0000256" key="2">
    <source>
        <dbReference type="ARBA" id="ARBA00005086"/>
    </source>
</evidence>
<dbReference type="Gene3D" id="1.10.1040.50">
    <property type="match status" value="1"/>
</dbReference>